<dbReference type="AlphaFoldDB" id="I3Y007"/>
<protein>
    <submittedName>
        <fullName evidence="1">Uncharacterized protein</fullName>
    </submittedName>
</protein>
<accession>I3Y007</accession>
<proteinExistence type="predicted"/>
<gene>
    <name evidence="1" type="ordered locus">Sulba_2256</name>
</gene>
<name>I3Y007_SULBS</name>
<dbReference type="RefSeq" id="WP_014770394.1">
    <property type="nucleotide sequence ID" value="NC_018002.1"/>
</dbReference>
<evidence type="ECO:0000313" key="2">
    <source>
        <dbReference type="Proteomes" id="UP000006176"/>
    </source>
</evidence>
<dbReference type="HOGENOM" id="CLU_157050_0_0_7"/>
<dbReference type="eggNOG" id="ENOG5030Q80">
    <property type="taxonomic scope" value="Bacteria"/>
</dbReference>
<dbReference type="OrthoDB" id="9180239at2"/>
<dbReference type="PATRIC" id="fig|760154.4.peg.2259"/>
<dbReference type="Proteomes" id="UP000006176">
    <property type="component" value="Chromosome"/>
</dbReference>
<dbReference type="EMBL" id="CP003333">
    <property type="protein sequence ID" value="AFL69531.1"/>
    <property type="molecule type" value="Genomic_DNA"/>
</dbReference>
<organism evidence="1 2">
    <name type="scientific">Sulfurospirillum barnesii (strain ATCC 700032 / DSM 10660 / SES-3)</name>
    <dbReference type="NCBI Taxonomy" id="760154"/>
    <lineage>
        <taxon>Bacteria</taxon>
        <taxon>Pseudomonadati</taxon>
        <taxon>Campylobacterota</taxon>
        <taxon>Epsilonproteobacteria</taxon>
        <taxon>Campylobacterales</taxon>
        <taxon>Sulfurospirillaceae</taxon>
        <taxon>Sulfurospirillum</taxon>
    </lineage>
</organism>
<dbReference type="KEGG" id="sba:Sulba_2256"/>
<reference evidence="1 2" key="1">
    <citation type="submission" date="2012-06" db="EMBL/GenBank/DDBJ databases">
        <title>Complete sequence of Sulfurospirillum barnesii SES-3.</title>
        <authorList>
            <consortium name="US DOE Joint Genome Institute"/>
            <person name="Lucas S."/>
            <person name="Han J."/>
            <person name="Lapidus A."/>
            <person name="Cheng J.-F."/>
            <person name="Goodwin L."/>
            <person name="Pitluck S."/>
            <person name="Peters L."/>
            <person name="Ovchinnikova G."/>
            <person name="Lu M."/>
            <person name="Detter J.C."/>
            <person name="Han C."/>
            <person name="Tapia R."/>
            <person name="Land M."/>
            <person name="Hauser L."/>
            <person name="Kyrpides N."/>
            <person name="Ivanova N."/>
            <person name="Pagani I."/>
            <person name="Stolz J."/>
            <person name="Arkin A."/>
            <person name="Dehal P."/>
            <person name="Oremland R."/>
            <person name="Saltikov C."/>
            <person name="Basu P."/>
            <person name="Hollibaugh J."/>
            <person name="Newman D."/>
            <person name="Stolyar S."/>
            <person name="Hazen T."/>
            <person name="Woyke T."/>
        </authorList>
    </citation>
    <scope>NUCLEOTIDE SEQUENCE [LARGE SCALE GENOMIC DNA]</scope>
    <source>
        <strain evidence="2">ATCC 700032 / DSM 10660 / SES-3</strain>
    </source>
</reference>
<keyword evidence="2" id="KW-1185">Reference proteome</keyword>
<evidence type="ECO:0000313" key="1">
    <source>
        <dbReference type="EMBL" id="AFL69531.1"/>
    </source>
</evidence>
<sequence>MIEIPHEKNETLEGMQKVMYAQNEQGTFERYNYGSSIEEFATQVAVEEYELLKQECLGRIQKGEDSPIAFYMYENRMDLPTLASAVGMFQFRVKRHLKMRVFKRMSDALLQCYADAFSISLAQLKEFH</sequence>
<dbReference type="STRING" id="760154.Sulba_2256"/>